<accession>A0AC34Q783</accession>
<evidence type="ECO:0000313" key="1">
    <source>
        <dbReference type="Proteomes" id="UP000887576"/>
    </source>
</evidence>
<dbReference type="Proteomes" id="UP000887576">
    <property type="component" value="Unplaced"/>
</dbReference>
<reference evidence="2" key="1">
    <citation type="submission" date="2022-11" db="UniProtKB">
        <authorList>
            <consortium name="WormBaseParasite"/>
        </authorList>
    </citation>
    <scope>IDENTIFICATION</scope>
</reference>
<organism evidence="1 2">
    <name type="scientific">Panagrolaimus sp. JU765</name>
    <dbReference type="NCBI Taxonomy" id="591449"/>
    <lineage>
        <taxon>Eukaryota</taxon>
        <taxon>Metazoa</taxon>
        <taxon>Ecdysozoa</taxon>
        <taxon>Nematoda</taxon>
        <taxon>Chromadorea</taxon>
        <taxon>Rhabditida</taxon>
        <taxon>Tylenchina</taxon>
        <taxon>Panagrolaimomorpha</taxon>
        <taxon>Panagrolaimoidea</taxon>
        <taxon>Panagrolaimidae</taxon>
        <taxon>Panagrolaimus</taxon>
    </lineage>
</organism>
<sequence>MVVGNNVSDCPHSSEYYFTNVKCCPKNTTKWANDQCLGTDEINNFTAKLLNCKKTIVDLTDEKELTEVKPQLKFNVSYFANYMKKNDKIQTGCQNETEIINVSSEIENFFNGTICDTLVYLNNEIKCVNGSEKTIVVFHTTNRHDLPIVPDGVDANITKDYEKYQKQGTFLKPIKRKKNGTK</sequence>
<protein>
    <submittedName>
        <fullName evidence="2">Uncharacterized protein</fullName>
    </submittedName>
</protein>
<name>A0AC34Q783_9BILA</name>
<dbReference type="WBParaSite" id="JU765_v2.g13666.t1">
    <property type="protein sequence ID" value="JU765_v2.g13666.t1"/>
    <property type="gene ID" value="JU765_v2.g13666"/>
</dbReference>
<evidence type="ECO:0000313" key="2">
    <source>
        <dbReference type="WBParaSite" id="JU765_v2.g13666.t1"/>
    </source>
</evidence>
<proteinExistence type="predicted"/>